<sequence>MSSAEIEPLTAAGRDHMATDHLQKQLERAFVANPETSEPKGLDHTAPEGEAEFVLTPEGGAVMEPQDATGTSTTGKKLKAQFGRNRTHNEQVFTAPCGMIVARETFYHAEGTGAVAEMIQRVYRIEGTLPEHIFYDNNCSLAKVVKNIPWFDKKDQARSHRRILSKELQSRQSSRAHR</sequence>
<dbReference type="InParanoid" id="D6RKC4"/>
<proteinExistence type="predicted"/>
<name>D6RKC4_COPC7</name>
<reference evidence="1 2" key="1">
    <citation type="journal article" date="2010" name="Proc. Natl. Acad. Sci. U.S.A.">
        <title>Insights into evolution of multicellular fungi from the assembled chromosomes of the mushroom Coprinopsis cinerea (Coprinus cinereus).</title>
        <authorList>
            <person name="Stajich J.E."/>
            <person name="Wilke S.K."/>
            <person name="Ahren D."/>
            <person name="Au C.H."/>
            <person name="Birren B.W."/>
            <person name="Borodovsky M."/>
            <person name="Burns C."/>
            <person name="Canback B."/>
            <person name="Casselton L.A."/>
            <person name="Cheng C.K."/>
            <person name="Deng J."/>
            <person name="Dietrich F.S."/>
            <person name="Fargo D.C."/>
            <person name="Farman M.L."/>
            <person name="Gathman A.C."/>
            <person name="Goldberg J."/>
            <person name="Guigo R."/>
            <person name="Hoegger P.J."/>
            <person name="Hooker J.B."/>
            <person name="Huggins A."/>
            <person name="James T.Y."/>
            <person name="Kamada T."/>
            <person name="Kilaru S."/>
            <person name="Kodira C."/>
            <person name="Kues U."/>
            <person name="Kupfer D."/>
            <person name="Kwan H.S."/>
            <person name="Lomsadze A."/>
            <person name="Li W."/>
            <person name="Lilly W.W."/>
            <person name="Ma L.J."/>
            <person name="Mackey A.J."/>
            <person name="Manning G."/>
            <person name="Martin F."/>
            <person name="Muraguchi H."/>
            <person name="Natvig D.O."/>
            <person name="Palmerini H."/>
            <person name="Ramesh M.A."/>
            <person name="Rehmeyer C.J."/>
            <person name="Roe B.A."/>
            <person name="Shenoy N."/>
            <person name="Stanke M."/>
            <person name="Ter-Hovhannisyan V."/>
            <person name="Tunlid A."/>
            <person name="Velagapudi R."/>
            <person name="Vision T.J."/>
            <person name="Zeng Q."/>
            <person name="Zolan M.E."/>
            <person name="Pukkila P.J."/>
        </authorList>
    </citation>
    <scope>NUCLEOTIDE SEQUENCE [LARGE SCALE GENOMIC DNA]</scope>
    <source>
        <strain evidence="2">Okayama-7 / 130 / ATCC MYA-4618 / FGSC 9003</strain>
    </source>
</reference>
<dbReference type="GeneID" id="6004982"/>
<dbReference type="EMBL" id="AACS02000001">
    <property type="protein sequence ID" value="EFI28751.1"/>
    <property type="molecule type" value="Genomic_DNA"/>
</dbReference>
<organism evidence="1 2">
    <name type="scientific">Coprinopsis cinerea (strain Okayama-7 / 130 / ATCC MYA-4618 / FGSC 9003)</name>
    <name type="common">Inky cap fungus</name>
    <name type="synonym">Hormographiella aspergillata</name>
    <dbReference type="NCBI Taxonomy" id="240176"/>
    <lineage>
        <taxon>Eukaryota</taxon>
        <taxon>Fungi</taxon>
        <taxon>Dikarya</taxon>
        <taxon>Basidiomycota</taxon>
        <taxon>Agaricomycotina</taxon>
        <taxon>Agaricomycetes</taxon>
        <taxon>Agaricomycetidae</taxon>
        <taxon>Agaricales</taxon>
        <taxon>Agaricineae</taxon>
        <taxon>Psathyrellaceae</taxon>
        <taxon>Coprinopsis</taxon>
    </lineage>
</organism>
<dbReference type="Proteomes" id="UP000001861">
    <property type="component" value="Unassembled WGS sequence"/>
</dbReference>
<comment type="caution">
    <text evidence="1">The sequence shown here is derived from an EMBL/GenBank/DDBJ whole genome shotgun (WGS) entry which is preliminary data.</text>
</comment>
<dbReference type="OrthoDB" id="3034157at2759"/>
<dbReference type="VEuPathDB" id="FungiDB:CC1G_13777"/>
<evidence type="ECO:0000313" key="1">
    <source>
        <dbReference type="EMBL" id="EFI28751.1"/>
    </source>
</evidence>
<keyword evidence="2" id="KW-1185">Reference proteome</keyword>
<evidence type="ECO:0000313" key="2">
    <source>
        <dbReference type="Proteomes" id="UP000001861"/>
    </source>
</evidence>
<dbReference type="HOGENOM" id="CLU_1510526_0_0_1"/>
<dbReference type="KEGG" id="cci:CC1G_13777"/>
<dbReference type="AlphaFoldDB" id="D6RKC4"/>
<accession>D6RKC4</accession>
<dbReference type="RefSeq" id="XP_002912245.1">
    <property type="nucleotide sequence ID" value="XM_002912199.1"/>
</dbReference>
<protein>
    <submittedName>
        <fullName evidence="1">Uncharacterized protein</fullName>
    </submittedName>
</protein>
<gene>
    <name evidence="1" type="ORF">CC1G_13777</name>
</gene>